<evidence type="ECO:0000256" key="2">
    <source>
        <dbReference type="PIRSR" id="PIRSR602481-2"/>
    </source>
</evidence>
<feature type="binding site" evidence="2">
    <location>
        <position position="96"/>
    </location>
    <ligand>
        <name>Fe cation</name>
        <dbReference type="ChEBI" id="CHEBI:24875"/>
    </ligand>
</feature>
<keyword evidence="1" id="KW-0479">Metal-binding</keyword>
<dbReference type="KEGG" id="cbae:COR50_03905"/>
<dbReference type="RefSeq" id="WP_098192772.1">
    <property type="nucleotide sequence ID" value="NZ_CP023777.1"/>
</dbReference>
<dbReference type="GO" id="GO:0000976">
    <property type="term" value="F:transcription cis-regulatory region binding"/>
    <property type="evidence" value="ECO:0007669"/>
    <property type="project" value="TreeGrafter"/>
</dbReference>
<feature type="binding site" evidence="1">
    <location>
        <position position="106"/>
    </location>
    <ligand>
        <name>Zn(2+)</name>
        <dbReference type="ChEBI" id="CHEBI:29105"/>
    </ligand>
</feature>
<dbReference type="InterPro" id="IPR036390">
    <property type="entry name" value="WH_DNA-bd_sf"/>
</dbReference>
<dbReference type="InterPro" id="IPR002481">
    <property type="entry name" value="FUR"/>
</dbReference>
<dbReference type="SUPFAM" id="SSF46785">
    <property type="entry name" value="Winged helix' DNA-binding domain"/>
    <property type="match status" value="1"/>
</dbReference>
<evidence type="ECO:0000313" key="3">
    <source>
        <dbReference type="EMBL" id="ATL46384.1"/>
    </source>
</evidence>
<evidence type="ECO:0000313" key="4">
    <source>
        <dbReference type="Proteomes" id="UP000220133"/>
    </source>
</evidence>
<dbReference type="InterPro" id="IPR036388">
    <property type="entry name" value="WH-like_DNA-bd_sf"/>
</dbReference>
<keyword evidence="1" id="KW-0862">Zinc</keyword>
<comment type="cofactor">
    <cofactor evidence="2">
        <name>Mn(2+)</name>
        <dbReference type="ChEBI" id="CHEBI:29035"/>
    </cofactor>
    <cofactor evidence="2">
        <name>Fe(2+)</name>
        <dbReference type="ChEBI" id="CHEBI:29033"/>
    </cofactor>
    <text evidence="2">Binds 1 Mn(2+) or Fe(2+) ion per subunit.</text>
</comment>
<dbReference type="Proteomes" id="UP000220133">
    <property type="component" value="Chromosome"/>
</dbReference>
<protein>
    <submittedName>
        <fullName evidence="3">Fur family transcriptional regulator</fullName>
    </submittedName>
</protein>
<keyword evidence="2" id="KW-0408">Iron</keyword>
<keyword evidence="4" id="KW-1185">Reference proteome</keyword>
<dbReference type="Gene3D" id="1.10.10.10">
    <property type="entry name" value="Winged helix-like DNA-binding domain superfamily/Winged helix DNA-binding domain"/>
    <property type="match status" value="1"/>
</dbReference>
<name>A0A291QRB8_9BACT</name>
<organism evidence="3 4">
    <name type="scientific">Chitinophaga caeni</name>
    <dbReference type="NCBI Taxonomy" id="2029983"/>
    <lineage>
        <taxon>Bacteria</taxon>
        <taxon>Pseudomonadati</taxon>
        <taxon>Bacteroidota</taxon>
        <taxon>Chitinophagia</taxon>
        <taxon>Chitinophagales</taxon>
        <taxon>Chitinophagaceae</taxon>
        <taxon>Chitinophaga</taxon>
    </lineage>
</organism>
<dbReference type="Pfam" id="PF01475">
    <property type="entry name" value="FUR"/>
    <property type="match status" value="1"/>
</dbReference>
<feature type="binding site" evidence="2">
    <location>
        <position position="94"/>
    </location>
    <ligand>
        <name>Fe cation</name>
        <dbReference type="ChEBI" id="CHEBI:24875"/>
    </ligand>
</feature>
<gene>
    <name evidence="3" type="ORF">COR50_03905</name>
</gene>
<proteinExistence type="predicted"/>
<sequence length="143" mass="16402">MATQKQKEKIATWLRACNLSVTETRIKILELFLKSNGALEHADFEKLTGQTFDRVTIYRTLQTFLDKGLIHKIPTTDTSVRYALCKSDCKEHEHHDQHIHFKCEQCGTTTCLDETDVPNIHLPKGYNMHNVEVVVNGVCKDCK</sequence>
<dbReference type="OrthoDB" id="594893at2"/>
<feature type="binding site" evidence="1">
    <location>
        <position position="139"/>
    </location>
    <ligand>
        <name>Zn(2+)</name>
        <dbReference type="ChEBI" id="CHEBI:29105"/>
    </ligand>
</feature>
<dbReference type="GO" id="GO:0003700">
    <property type="term" value="F:DNA-binding transcription factor activity"/>
    <property type="evidence" value="ECO:0007669"/>
    <property type="project" value="InterPro"/>
</dbReference>
<dbReference type="PANTHER" id="PTHR33202">
    <property type="entry name" value="ZINC UPTAKE REGULATION PROTEIN"/>
    <property type="match status" value="1"/>
</dbReference>
<accession>A0A291QRB8</accession>
<dbReference type="GO" id="GO:0045892">
    <property type="term" value="P:negative regulation of DNA-templated transcription"/>
    <property type="evidence" value="ECO:0007669"/>
    <property type="project" value="TreeGrafter"/>
</dbReference>
<reference evidence="3 4" key="1">
    <citation type="submission" date="2017-10" db="EMBL/GenBank/DDBJ databases">
        <title>Paenichitinophaga pekingensis gen. nov., sp. nov., isolated from activated sludge.</title>
        <authorList>
            <person name="Jin D."/>
            <person name="Kong X."/>
            <person name="Deng Y."/>
            <person name="Bai Z."/>
        </authorList>
    </citation>
    <scope>NUCLEOTIDE SEQUENCE [LARGE SCALE GENOMIC DNA]</scope>
    <source>
        <strain evidence="3 4">13</strain>
    </source>
</reference>
<dbReference type="AlphaFoldDB" id="A0A291QRB8"/>
<dbReference type="GO" id="GO:1900376">
    <property type="term" value="P:regulation of secondary metabolite biosynthetic process"/>
    <property type="evidence" value="ECO:0007669"/>
    <property type="project" value="TreeGrafter"/>
</dbReference>
<evidence type="ECO:0000256" key="1">
    <source>
        <dbReference type="PIRSR" id="PIRSR602481-1"/>
    </source>
</evidence>
<comment type="cofactor">
    <cofactor evidence="1">
        <name>Zn(2+)</name>
        <dbReference type="ChEBI" id="CHEBI:29105"/>
    </cofactor>
    <text evidence="1">Binds 1 zinc ion per subunit.</text>
</comment>
<dbReference type="GO" id="GO:0008270">
    <property type="term" value="F:zinc ion binding"/>
    <property type="evidence" value="ECO:0007669"/>
    <property type="project" value="TreeGrafter"/>
</dbReference>
<dbReference type="EMBL" id="CP023777">
    <property type="protein sequence ID" value="ATL46384.1"/>
    <property type="molecule type" value="Genomic_DNA"/>
</dbReference>
<dbReference type="PANTHER" id="PTHR33202:SF22">
    <property type="entry name" value="HYDROGEN PEROXIDE SENSITIVE REPRESSOR"/>
    <property type="match status" value="1"/>
</dbReference>
<feature type="binding site" evidence="1">
    <location>
        <position position="142"/>
    </location>
    <ligand>
        <name>Zn(2+)</name>
        <dbReference type="ChEBI" id="CHEBI:29105"/>
    </ligand>
</feature>
<feature type="binding site" evidence="1">
    <location>
        <position position="103"/>
    </location>
    <ligand>
        <name>Zn(2+)</name>
        <dbReference type="ChEBI" id="CHEBI:29105"/>
    </ligand>
</feature>